<comment type="cofactor">
    <cofactor evidence="1">
        <name>FAD</name>
        <dbReference type="ChEBI" id="CHEBI:57692"/>
    </cofactor>
</comment>
<organism evidence="7 8">
    <name type="scientific">Halomonas rhizosphaerae</name>
    <dbReference type="NCBI Taxonomy" id="3043296"/>
    <lineage>
        <taxon>Bacteria</taxon>
        <taxon>Pseudomonadati</taxon>
        <taxon>Pseudomonadota</taxon>
        <taxon>Gammaproteobacteria</taxon>
        <taxon>Oceanospirillales</taxon>
        <taxon>Halomonadaceae</taxon>
        <taxon>Halomonas</taxon>
    </lineage>
</organism>
<protein>
    <submittedName>
        <fullName evidence="7">FAD-binding oxidoreductase</fullName>
    </submittedName>
</protein>
<dbReference type="Gene3D" id="3.40.462.20">
    <property type="match status" value="1"/>
</dbReference>
<dbReference type="PANTHER" id="PTHR42973:SF39">
    <property type="entry name" value="FAD-BINDING PCMH-TYPE DOMAIN-CONTAINING PROTEIN"/>
    <property type="match status" value="1"/>
</dbReference>
<feature type="domain" description="FAD-binding PCMH-type" evidence="6">
    <location>
        <begin position="37"/>
        <end position="207"/>
    </location>
</feature>
<gene>
    <name evidence="7" type="ORF">QLQ83_13885</name>
</gene>
<comment type="similarity">
    <text evidence="2">Belongs to the oxygen-dependent FAD-linked oxidoreductase family.</text>
</comment>
<dbReference type="PROSITE" id="PS51387">
    <property type="entry name" value="FAD_PCMH"/>
    <property type="match status" value="1"/>
</dbReference>
<evidence type="ECO:0000256" key="5">
    <source>
        <dbReference type="ARBA" id="ARBA00023002"/>
    </source>
</evidence>
<evidence type="ECO:0000256" key="3">
    <source>
        <dbReference type="ARBA" id="ARBA00022630"/>
    </source>
</evidence>
<dbReference type="Gene3D" id="3.30.43.10">
    <property type="entry name" value="Uridine Diphospho-n-acetylenolpyruvylglucosamine Reductase, domain 2"/>
    <property type="match status" value="1"/>
</dbReference>
<dbReference type="EMBL" id="JASCQP010000028">
    <property type="protein sequence ID" value="MDI5892181.1"/>
    <property type="molecule type" value="Genomic_DNA"/>
</dbReference>
<dbReference type="RefSeq" id="WP_282736103.1">
    <property type="nucleotide sequence ID" value="NZ_JASCQP010000028.1"/>
</dbReference>
<dbReference type="Pfam" id="PF01565">
    <property type="entry name" value="FAD_binding_4"/>
    <property type="match status" value="1"/>
</dbReference>
<keyword evidence="8" id="KW-1185">Reference proteome</keyword>
<proteinExistence type="inferred from homology"/>
<evidence type="ECO:0000256" key="2">
    <source>
        <dbReference type="ARBA" id="ARBA00005466"/>
    </source>
</evidence>
<dbReference type="Pfam" id="PF08031">
    <property type="entry name" value="BBE"/>
    <property type="match status" value="1"/>
</dbReference>
<dbReference type="Proteomes" id="UP001225957">
    <property type="component" value="Unassembled WGS sequence"/>
</dbReference>
<accession>A0ABT6V2L8</accession>
<keyword evidence="4" id="KW-0274">FAD</keyword>
<dbReference type="Gene3D" id="3.30.465.10">
    <property type="match status" value="1"/>
</dbReference>
<sequence length="460" mass="50797">MSTDTAWDTFQAALRGALIQTGDPDYEPARRLYNGMIDKHPRLIVRCGNVADVIRAVHFAREQGLPLAVRCGGHSGAGLGSCDDGMVIDLSMLRGIRIDPAMRTARVEGGCTWGEVDHVTHAFGLATVSGIISTTGVGGLTLGGGHGHLSRQYGLTIDNLLEADLVLADGRFVTVSETQHPELFWAIRGGGGNFGVVTSFLFQLHPVSQVNAGPTLWELEHAGAVLRWYRNFITVAPESLNGFFAFLSVPPGPPFPEHLHNKQMCGIVWCHTGPEEEADRLLAAAVHEPAEPALHGVQPMPYPLLQGAFDDLYRPGLHWYWRGDFVTELSDAAIERHVEFAAVPTPLSTMHLYPVDGAVHRVGRKDTAFSYREAKWSEVIVGVDPDPANRDRIIRWTRNYWEALHPFSVGGAYVNFIMDDEGQERVRATYRDNYVRLARIKAEYDPDNLFRINHNIPPAG</sequence>
<evidence type="ECO:0000256" key="4">
    <source>
        <dbReference type="ARBA" id="ARBA00022827"/>
    </source>
</evidence>
<dbReference type="InterPro" id="IPR050416">
    <property type="entry name" value="FAD-linked_Oxidoreductase"/>
</dbReference>
<comment type="caution">
    <text evidence="7">The sequence shown here is derived from an EMBL/GenBank/DDBJ whole genome shotgun (WGS) entry which is preliminary data.</text>
</comment>
<dbReference type="InterPro" id="IPR006094">
    <property type="entry name" value="Oxid_FAD_bind_N"/>
</dbReference>
<dbReference type="PANTHER" id="PTHR42973">
    <property type="entry name" value="BINDING OXIDOREDUCTASE, PUTATIVE (AFU_ORTHOLOGUE AFUA_1G17690)-RELATED"/>
    <property type="match status" value="1"/>
</dbReference>
<evidence type="ECO:0000259" key="6">
    <source>
        <dbReference type="PROSITE" id="PS51387"/>
    </source>
</evidence>
<keyword evidence="5" id="KW-0560">Oxidoreductase</keyword>
<evidence type="ECO:0000313" key="8">
    <source>
        <dbReference type="Proteomes" id="UP001225957"/>
    </source>
</evidence>
<dbReference type="InterPro" id="IPR016167">
    <property type="entry name" value="FAD-bd_PCMH_sub1"/>
</dbReference>
<evidence type="ECO:0000313" key="7">
    <source>
        <dbReference type="EMBL" id="MDI5892181.1"/>
    </source>
</evidence>
<dbReference type="InterPro" id="IPR016169">
    <property type="entry name" value="FAD-bd_PCMH_sub2"/>
</dbReference>
<dbReference type="InterPro" id="IPR036318">
    <property type="entry name" value="FAD-bd_PCMH-like_sf"/>
</dbReference>
<keyword evidence="3" id="KW-0285">Flavoprotein</keyword>
<name>A0ABT6V2L8_9GAMM</name>
<evidence type="ECO:0000256" key="1">
    <source>
        <dbReference type="ARBA" id="ARBA00001974"/>
    </source>
</evidence>
<reference evidence="7 8" key="1">
    <citation type="submission" date="2023-04" db="EMBL/GenBank/DDBJ databases">
        <title>Halomonas strains isolated from rhizosphere soil.</title>
        <authorList>
            <person name="Xu L."/>
            <person name="Sun J.-Q."/>
        </authorList>
    </citation>
    <scope>NUCLEOTIDE SEQUENCE [LARGE SCALE GENOMIC DNA]</scope>
    <source>
        <strain evidence="7 8">LR5S20</strain>
    </source>
</reference>
<dbReference type="SUPFAM" id="SSF56176">
    <property type="entry name" value="FAD-binding/transporter-associated domain-like"/>
    <property type="match status" value="1"/>
</dbReference>
<dbReference type="InterPro" id="IPR012951">
    <property type="entry name" value="BBE"/>
</dbReference>
<dbReference type="InterPro" id="IPR016166">
    <property type="entry name" value="FAD-bd_PCMH"/>
</dbReference>